<organism evidence="8 9">
    <name type="scientific">Paraglaciecola mesophila</name>
    <dbReference type="NCBI Taxonomy" id="197222"/>
    <lineage>
        <taxon>Bacteria</taxon>
        <taxon>Pseudomonadati</taxon>
        <taxon>Pseudomonadota</taxon>
        <taxon>Gammaproteobacteria</taxon>
        <taxon>Alteromonadales</taxon>
        <taxon>Alteromonadaceae</taxon>
        <taxon>Paraglaciecola</taxon>
    </lineage>
</organism>
<sequence length="367" mass="40372">MQMKYSPSLKVLLILASLVVVLAGIKAASTIVVPFLLSIFIAMSCSPIINWANQYRVPRAISVVLVILLIVVFGFMLAGLVGQSMNDFSDNLPIYRKQLVEQFSFVIGRLNDFNIQLNQDQLLSYLDPGAAMNMATSLLTSLGGVLTNFLLILLIVVFMLFEADSFPRKIHIALDDPNMKMRQIDKFLLSVKNYLAIKTLVSLATGLVIGLWLYFLGVDHYLLWGMMAFLLNYIPNIGSIIAAIPAVLLALVQLGPGVAGLTALGFVVTNTVMGNIVEPRYMGRGLGLSTLVVFLSLIFWGWLLGTVGMLLSVPLTMIVKIALESGQDTRWIALLLASDGPELKQLEQEEGQEYSEQEIGKQEDEKV</sequence>
<keyword evidence="9" id="KW-1185">Reference proteome</keyword>
<feature type="region of interest" description="Disordered" evidence="6">
    <location>
        <begin position="346"/>
        <end position="367"/>
    </location>
</feature>
<comment type="similarity">
    <text evidence="2">Belongs to the autoinducer-2 exporter (AI-2E) (TC 2.A.86) family.</text>
</comment>
<dbReference type="RefSeq" id="WP_342882859.1">
    <property type="nucleotide sequence ID" value="NZ_JBBMQS010000022.1"/>
</dbReference>
<accession>A0ABU9T193</accession>
<keyword evidence="5 7" id="KW-0472">Membrane</keyword>
<keyword evidence="4 7" id="KW-1133">Transmembrane helix</keyword>
<evidence type="ECO:0000256" key="5">
    <source>
        <dbReference type="ARBA" id="ARBA00023136"/>
    </source>
</evidence>
<evidence type="ECO:0000256" key="1">
    <source>
        <dbReference type="ARBA" id="ARBA00004141"/>
    </source>
</evidence>
<keyword evidence="3 7" id="KW-0812">Transmembrane</keyword>
<dbReference type="InterPro" id="IPR002549">
    <property type="entry name" value="AI-2E-like"/>
</dbReference>
<gene>
    <name evidence="8" type="ORF">WNY77_20965</name>
</gene>
<feature type="transmembrane region" description="Helical" evidence="7">
    <location>
        <begin position="221"/>
        <end position="251"/>
    </location>
</feature>
<comment type="caution">
    <text evidence="8">The sequence shown here is derived from an EMBL/GenBank/DDBJ whole genome shotgun (WGS) entry which is preliminary data.</text>
</comment>
<evidence type="ECO:0000313" key="8">
    <source>
        <dbReference type="EMBL" id="MEM5499887.1"/>
    </source>
</evidence>
<feature type="compositionally biased region" description="Basic and acidic residues" evidence="6">
    <location>
        <begin position="358"/>
        <end position="367"/>
    </location>
</feature>
<dbReference type="EMBL" id="JBBMQS010000022">
    <property type="protein sequence ID" value="MEM5499887.1"/>
    <property type="molecule type" value="Genomic_DNA"/>
</dbReference>
<protein>
    <submittedName>
        <fullName evidence="8">AI-2E family transporter</fullName>
    </submittedName>
</protein>
<dbReference type="Proteomes" id="UP001461163">
    <property type="component" value="Unassembled WGS sequence"/>
</dbReference>
<feature type="transmembrane region" description="Helical" evidence="7">
    <location>
        <begin position="138"/>
        <end position="161"/>
    </location>
</feature>
<dbReference type="NCBIfam" id="NF008930">
    <property type="entry name" value="PRK12287.1"/>
    <property type="match status" value="1"/>
</dbReference>
<name>A0ABU9T193_9ALTE</name>
<feature type="transmembrane region" description="Helical" evidence="7">
    <location>
        <begin position="37"/>
        <end position="53"/>
    </location>
</feature>
<evidence type="ECO:0000256" key="6">
    <source>
        <dbReference type="SAM" id="MobiDB-lite"/>
    </source>
</evidence>
<dbReference type="PANTHER" id="PTHR21716">
    <property type="entry name" value="TRANSMEMBRANE PROTEIN"/>
    <property type="match status" value="1"/>
</dbReference>
<feature type="transmembrane region" description="Helical" evidence="7">
    <location>
        <begin position="60"/>
        <end position="81"/>
    </location>
</feature>
<proteinExistence type="inferred from homology"/>
<feature type="transmembrane region" description="Helical" evidence="7">
    <location>
        <begin position="297"/>
        <end position="323"/>
    </location>
</feature>
<evidence type="ECO:0000256" key="2">
    <source>
        <dbReference type="ARBA" id="ARBA00009773"/>
    </source>
</evidence>
<reference evidence="8 9" key="1">
    <citation type="submission" date="2024-03" db="EMBL/GenBank/DDBJ databases">
        <title>Community enrichment and isolation of bacterial strains for fucoidan degradation.</title>
        <authorList>
            <person name="Sichert A."/>
        </authorList>
    </citation>
    <scope>NUCLEOTIDE SEQUENCE [LARGE SCALE GENOMIC DNA]</scope>
    <source>
        <strain evidence="8 9">AS12</strain>
    </source>
</reference>
<feature type="transmembrane region" description="Helical" evidence="7">
    <location>
        <begin position="195"/>
        <end position="215"/>
    </location>
</feature>
<evidence type="ECO:0000256" key="7">
    <source>
        <dbReference type="SAM" id="Phobius"/>
    </source>
</evidence>
<evidence type="ECO:0000256" key="3">
    <source>
        <dbReference type="ARBA" id="ARBA00022692"/>
    </source>
</evidence>
<comment type="subcellular location">
    <subcellularLocation>
        <location evidence="1">Membrane</location>
        <topology evidence="1">Multi-pass membrane protein</topology>
    </subcellularLocation>
</comment>
<evidence type="ECO:0000256" key="4">
    <source>
        <dbReference type="ARBA" id="ARBA00022989"/>
    </source>
</evidence>
<evidence type="ECO:0000313" key="9">
    <source>
        <dbReference type="Proteomes" id="UP001461163"/>
    </source>
</evidence>
<dbReference type="PANTHER" id="PTHR21716:SF64">
    <property type="entry name" value="AI-2 TRANSPORT PROTEIN TQSA"/>
    <property type="match status" value="1"/>
</dbReference>
<dbReference type="Pfam" id="PF01594">
    <property type="entry name" value="AI-2E_transport"/>
    <property type="match status" value="1"/>
</dbReference>
<feature type="transmembrane region" description="Helical" evidence="7">
    <location>
        <begin position="258"/>
        <end position="277"/>
    </location>
</feature>